<dbReference type="AlphaFoldDB" id="A0A8D0H578"/>
<dbReference type="GO" id="GO:0005096">
    <property type="term" value="F:GTPase activator activity"/>
    <property type="evidence" value="ECO:0007669"/>
    <property type="project" value="TreeGrafter"/>
</dbReference>
<dbReference type="GeneTree" id="ENSGT00940000154793"/>
<feature type="compositionally biased region" description="Polar residues" evidence="2">
    <location>
        <begin position="109"/>
        <end position="119"/>
    </location>
</feature>
<dbReference type="InterPro" id="IPR027417">
    <property type="entry name" value="P-loop_NTPase"/>
</dbReference>
<dbReference type="InterPro" id="IPR051282">
    <property type="entry name" value="Arf-GAP_GTPase_ANK_PH"/>
</dbReference>
<proteinExistence type="predicted"/>
<dbReference type="PANTHER" id="PTHR45819">
    <property type="entry name" value="CENTAURIN-GAMMA-1A"/>
    <property type="match status" value="1"/>
</dbReference>
<feature type="compositionally biased region" description="Basic and acidic residues" evidence="2">
    <location>
        <begin position="93"/>
        <end position="103"/>
    </location>
</feature>
<accession>A0A8D0H578</accession>
<keyword evidence="1" id="KW-0863">Zinc-finger</keyword>
<keyword evidence="1" id="KW-0862">Zinc</keyword>
<dbReference type="Ensembl" id="ENSSPUT00000019877.1">
    <property type="protein sequence ID" value="ENSSPUP00000018658.1"/>
    <property type="gene ID" value="ENSSPUG00000014394.1"/>
</dbReference>
<keyword evidence="4" id="KW-1185">Reference proteome</keyword>
<dbReference type="PANTHER" id="PTHR45819:SF2">
    <property type="entry name" value="ARF-GAP WITH GTPASE, ANK REPEAT AND PH DOMAIN-CONTAINING PROTEIN 3"/>
    <property type="match status" value="1"/>
</dbReference>
<keyword evidence="1" id="KW-0479">Metal-binding</keyword>
<feature type="region of interest" description="Disordered" evidence="2">
    <location>
        <begin position="1"/>
        <end position="23"/>
    </location>
</feature>
<feature type="region of interest" description="Disordered" evidence="2">
    <location>
        <begin position="90"/>
        <end position="131"/>
    </location>
</feature>
<sequence length="366" mass="40302">MPEGWHWSEAAARPPGTPRSCPRRAVSMCESLDLQGVPAVQAALKAAQHQKRRPKSLCSVGNGLGPGALPPPATPARSRSSLLDFLRLRLPRRHQEEEREEPKGLGPTRPTSMTFLPSSTPSPPAEDSGFLRGGSLWGSRRWNLFGGRSGRSEGGRRNFSSLRKSFSFRLRRGHELLRPTRLRTRSEGDASSLHTCPSKRDLLHPELPWATGRQCQDTGQTGGLWKLITARFRRREHGSARKVWATVAAAARARLWAPAAHSFVNSQEWTLSRSVPELKVGIVGNLSSGKSALVHRYLTGTYVQEESPEGGRFKKEIVVDGQSYLLLIRDEGGPPELQVRDPLCALLCLSGKGSWRSCTLPLSPSH</sequence>
<feature type="region of interest" description="Disordered" evidence="2">
    <location>
        <begin position="45"/>
        <end position="78"/>
    </location>
</feature>
<evidence type="ECO:0000313" key="3">
    <source>
        <dbReference type="Ensembl" id="ENSSPUP00000018658.1"/>
    </source>
</evidence>
<reference evidence="3" key="2">
    <citation type="submission" date="2025-09" db="UniProtKB">
        <authorList>
            <consortium name="Ensembl"/>
        </authorList>
    </citation>
    <scope>IDENTIFICATION</scope>
</reference>
<reference evidence="3" key="1">
    <citation type="submission" date="2025-08" db="UniProtKB">
        <authorList>
            <consortium name="Ensembl"/>
        </authorList>
    </citation>
    <scope>IDENTIFICATION</scope>
</reference>
<dbReference type="GO" id="GO:0003924">
    <property type="term" value="F:GTPase activity"/>
    <property type="evidence" value="ECO:0007669"/>
    <property type="project" value="TreeGrafter"/>
</dbReference>
<evidence type="ECO:0000256" key="2">
    <source>
        <dbReference type="SAM" id="MobiDB-lite"/>
    </source>
</evidence>
<organism evidence="3 4">
    <name type="scientific">Sphenodon punctatus</name>
    <name type="common">Tuatara</name>
    <name type="synonym">Hatteria punctata</name>
    <dbReference type="NCBI Taxonomy" id="8508"/>
    <lineage>
        <taxon>Eukaryota</taxon>
        <taxon>Metazoa</taxon>
        <taxon>Chordata</taxon>
        <taxon>Craniata</taxon>
        <taxon>Vertebrata</taxon>
        <taxon>Euteleostomi</taxon>
        <taxon>Lepidosauria</taxon>
        <taxon>Sphenodontia</taxon>
        <taxon>Sphenodontidae</taxon>
        <taxon>Sphenodon</taxon>
    </lineage>
</organism>
<evidence type="ECO:0000313" key="4">
    <source>
        <dbReference type="Proteomes" id="UP000694392"/>
    </source>
</evidence>
<dbReference type="SUPFAM" id="SSF52540">
    <property type="entry name" value="P-loop containing nucleoside triphosphate hydrolases"/>
    <property type="match status" value="1"/>
</dbReference>
<name>A0A8D0H578_SPHPU</name>
<protein>
    <submittedName>
        <fullName evidence="3">Uncharacterized protein</fullName>
    </submittedName>
</protein>
<dbReference type="Proteomes" id="UP000694392">
    <property type="component" value="Unplaced"/>
</dbReference>
<dbReference type="GO" id="GO:0005634">
    <property type="term" value="C:nucleus"/>
    <property type="evidence" value="ECO:0007669"/>
    <property type="project" value="TreeGrafter"/>
</dbReference>
<dbReference type="GO" id="GO:0008270">
    <property type="term" value="F:zinc ion binding"/>
    <property type="evidence" value="ECO:0007669"/>
    <property type="project" value="UniProtKB-KW"/>
</dbReference>
<dbReference type="Gene3D" id="3.40.50.300">
    <property type="entry name" value="P-loop containing nucleotide triphosphate hydrolases"/>
    <property type="match status" value="1"/>
</dbReference>
<evidence type="ECO:0000256" key="1">
    <source>
        <dbReference type="ARBA" id="ARBA00022771"/>
    </source>
</evidence>